<proteinExistence type="predicted"/>
<accession>A0A0L0GZ49</accession>
<evidence type="ECO:0000313" key="3">
    <source>
        <dbReference type="Proteomes" id="UP000037393"/>
    </source>
</evidence>
<dbReference type="Proteomes" id="UP000037393">
    <property type="component" value="Unassembled WGS sequence"/>
</dbReference>
<evidence type="ECO:0000313" key="2">
    <source>
        <dbReference type="EMBL" id="KNC94034.1"/>
    </source>
</evidence>
<reference evidence="2 3" key="1">
    <citation type="journal article" date="2015" name="Appl. Environ. Microbiol.">
        <title>The Enterobacterium Trabulsiella odontotermitis Presents Novel Adaptations Related to Its Association with Fungus-Growing Termites.</title>
        <authorList>
            <person name="Sapountzis P."/>
            <person name="Gruntjes T."/>
            <person name="Otani S."/>
            <person name="Estevez J."/>
            <person name="da Costa R.R."/>
            <person name="Plunkett G.3rd."/>
            <person name="Perna N.T."/>
            <person name="Poulsen M."/>
        </authorList>
    </citation>
    <scope>NUCLEOTIDE SEQUENCE [LARGE SCALE GENOMIC DNA]</scope>
    <source>
        <strain evidence="2 3">12</strain>
    </source>
</reference>
<sequence>MSVLNVNTNAIFSALGGASPLSIINSVLHPSYSIRKSGTAEIALEFSGLASIQPSGSATITTAPVEQGKYQSINKVLRPGRVIAEIVIDGLTGFSGVVPNIFDLTLISQSATLDTIKKMLVATALYDIDTPKDTYTGYDLIDYAYSVSSTRGVTMLVVHLVFQEVIQVAEVSLSSAATSTCPVNDASSSSSTGTSSQQTTGGTQGSTLDDLSQAWGRLKDDIGEATDGVSASFTSAMSTVNMALQDAGSSASEKMKNLVTSISKAVT</sequence>
<dbReference type="AlphaFoldDB" id="A0A0L0GZ49"/>
<name>A0A0L0GZ49_9ENTR</name>
<dbReference type="EMBL" id="JNGI01000035">
    <property type="protein sequence ID" value="KNC94034.1"/>
    <property type="molecule type" value="Genomic_DNA"/>
</dbReference>
<gene>
    <name evidence="2" type="ORF">GM31_16895</name>
</gene>
<keyword evidence="3" id="KW-1185">Reference proteome</keyword>
<organism evidence="2 3">
    <name type="scientific">Trabulsiella odontotermitis</name>
    <dbReference type="NCBI Taxonomy" id="379893"/>
    <lineage>
        <taxon>Bacteria</taxon>
        <taxon>Pseudomonadati</taxon>
        <taxon>Pseudomonadota</taxon>
        <taxon>Gammaproteobacteria</taxon>
        <taxon>Enterobacterales</taxon>
        <taxon>Enterobacteriaceae</taxon>
        <taxon>Trabulsiella</taxon>
    </lineage>
</organism>
<dbReference type="PATRIC" id="fig|379893.4.peg.3430"/>
<feature type="region of interest" description="Disordered" evidence="1">
    <location>
        <begin position="180"/>
        <end position="207"/>
    </location>
</feature>
<protein>
    <submittedName>
        <fullName evidence="2">Uncharacterized protein</fullName>
    </submittedName>
</protein>
<evidence type="ECO:0000256" key="1">
    <source>
        <dbReference type="SAM" id="MobiDB-lite"/>
    </source>
</evidence>
<comment type="caution">
    <text evidence="2">The sequence shown here is derived from an EMBL/GenBank/DDBJ whole genome shotgun (WGS) entry which is preliminary data.</text>
</comment>
<dbReference type="OrthoDB" id="7031937at2"/>
<dbReference type="RefSeq" id="WP_049856727.1">
    <property type="nucleotide sequence ID" value="NZ_JNGI01000035.1"/>
</dbReference>
<feature type="compositionally biased region" description="Low complexity" evidence="1">
    <location>
        <begin position="187"/>
        <end position="207"/>
    </location>
</feature>